<dbReference type="PRINTS" id="PR00173">
    <property type="entry name" value="EDTRNSPORT"/>
</dbReference>
<evidence type="ECO:0000256" key="3">
    <source>
        <dbReference type="ARBA" id="ARBA00022475"/>
    </source>
</evidence>
<organism evidence="8 9">
    <name type="scientific">Sphingomonas guangdongensis</name>
    <dbReference type="NCBI Taxonomy" id="1141890"/>
    <lineage>
        <taxon>Bacteria</taxon>
        <taxon>Pseudomonadati</taxon>
        <taxon>Pseudomonadota</taxon>
        <taxon>Alphaproteobacteria</taxon>
        <taxon>Sphingomonadales</taxon>
        <taxon>Sphingomonadaceae</taxon>
        <taxon>Sphingomonas</taxon>
    </lineage>
</organism>
<dbReference type="AlphaFoldDB" id="A0A285QD59"/>
<feature type="transmembrane region" description="Helical" evidence="7">
    <location>
        <begin position="46"/>
        <end position="67"/>
    </location>
</feature>
<keyword evidence="2" id="KW-0813">Transport</keyword>
<dbReference type="EMBL" id="OBMI01000001">
    <property type="protein sequence ID" value="SOB79389.1"/>
    <property type="molecule type" value="Genomic_DNA"/>
</dbReference>
<feature type="transmembrane region" description="Helical" evidence="7">
    <location>
        <begin position="359"/>
        <end position="379"/>
    </location>
</feature>
<dbReference type="PANTHER" id="PTHR42865">
    <property type="entry name" value="PROTON/GLUTAMATE-ASPARTATE SYMPORTER"/>
    <property type="match status" value="1"/>
</dbReference>
<accession>A0A285QD59</accession>
<dbReference type="InterPro" id="IPR036458">
    <property type="entry name" value="Na:dicarbo_symporter_sf"/>
</dbReference>
<sequence>MSQATRILLSLVGGLLLGIGLAAWAPGAGTAGLAVAEPVGTMWLHGLQMTIVPLVVGLLVTGIAATAEAARASTLATRALVVFIALLWVSSALSAVIITALLAIFPLGPDAAAALKSAVASAGEIGDVPPFSQFIVAMVPTNPLAAAVNDAFLPLIVFTVAFGFAVTRLPDEPRRLLTGVFRAIADTMLIVIGWVLWLAPLGVFALSFGVGVKAGTAAFGALIHYVAVVTATGAGVTLLAFPVAVIGGRLGLGAYLRAMTQPAAVAISTQSSLASLPAMLRATERLGVPVATSGMVLPLAVAIFRYTGPAMNLAVTLYVAHIFGVALTPTQYAIGIAAAAITTMGAVSLPGTISFVSSIAPIALAMGLPIGPLALLVAVETFPDIMRTLGNVAMDVAATSAIARRADGEGAVERTETDALLADGAE</sequence>
<dbReference type="SUPFAM" id="SSF118215">
    <property type="entry name" value="Proton glutamate symport protein"/>
    <property type="match status" value="1"/>
</dbReference>
<protein>
    <submittedName>
        <fullName evidence="8">Na+/H+-dicarboxylate symporter</fullName>
    </submittedName>
</protein>
<dbReference type="RefSeq" id="WP_097062427.1">
    <property type="nucleotide sequence ID" value="NZ_OBMI01000001.1"/>
</dbReference>
<evidence type="ECO:0000313" key="8">
    <source>
        <dbReference type="EMBL" id="SOB79389.1"/>
    </source>
</evidence>
<evidence type="ECO:0000313" key="9">
    <source>
        <dbReference type="Proteomes" id="UP000219494"/>
    </source>
</evidence>
<evidence type="ECO:0000256" key="1">
    <source>
        <dbReference type="ARBA" id="ARBA00004651"/>
    </source>
</evidence>
<reference evidence="8 9" key="1">
    <citation type="submission" date="2017-07" db="EMBL/GenBank/DDBJ databases">
        <authorList>
            <person name="Sun Z.S."/>
            <person name="Albrecht U."/>
            <person name="Echele G."/>
            <person name="Lee C.C."/>
        </authorList>
    </citation>
    <scope>NUCLEOTIDE SEQUENCE [LARGE SCALE GENOMIC DNA]</scope>
    <source>
        <strain evidence="8 9">CGMCC 1.12672</strain>
    </source>
</reference>
<evidence type="ECO:0000256" key="5">
    <source>
        <dbReference type="ARBA" id="ARBA00022989"/>
    </source>
</evidence>
<keyword evidence="5 7" id="KW-1133">Transmembrane helix</keyword>
<evidence type="ECO:0000256" key="4">
    <source>
        <dbReference type="ARBA" id="ARBA00022692"/>
    </source>
</evidence>
<feature type="transmembrane region" description="Helical" evidence="7">
    <location>
        <begin position="79"/>
        <end position="105"/>
    </location>
</feature>
<dbReference type="Proteomes" id="UP000219494">
    <property type="component" value="Unassembled WGS sequence"/>
</dbReference>
<dbReference type="InterPro" id="IPR001991">
    <property type="entry name" value="Na-dicarboxylate_symporter"/>
</dbReference>
<dbReference type="OrthoDB" id="9766690at2"/>
<name>A0A285QD59_9SPHN</name>
<feature type="transmembrane region" description="Helical" evidence="7">
    <location>
        <begin position="286"/>
        <end position="304"/>
    </location>
</feature>
<feature type="transmembrane region" description="Helical" evidence="7">
    <location>
        <begin position="151"/>
        <end position="169"/>
    </location>
</feature>
<keyword evidence="3" id="KW-1003">Cell membrane</keyword>
<proteinExistence type="predicted"/>
<comment type="subcellular location">
    <subcellularLocation>
        <location evidence="1">Cell membrane</location>
        <topology evidence="1">Multi-pass membrane protein</topology>
    </subcellularLocation>
</comment>
<dbReference type="Pfam" id="PF00375">
    <property type="entry name" value="SDF"/>
    <property type="match status" value="1"/>
</dbReference>
<dbReference type="GO" id="GO:0005886">
    <property type="term" value="C:plasma membrane"/>
    <property type="evidence" value="ECO:0007669"/>
    <property type="project" value="UniProtKB-SubCell"/>
</dbReference>
<evidence type="ECO:0000256" key="7">
    <source>
        <dbReference type="SAM" id="Phobius"/>
    </source>
</evidence>
<dbReference type="GO" id="GO:0015293">
    <property type="term" value="F:symporter activity"/>
    <property type="evidence" value="ECO:0007669"/>
    <property type="project" value="UniProtKB-KW"/>
</dbReference>
<keyword evidence="6 7" id="KW-0472">Membrane</keyword>
<keyword evidence="4 7" id="KW-0812">Transmembrane</keyword>
<evidence type="ECO:0000256" key="2">
    <source>
        <dbReference type="ARBA" id="ARBA00022448"/>
    </source>
</evidence>
<feature type="transmembrane region" description="Helical" evidence="7">
    <location>
        <begin position="222"/>
        <end position="247"/>
    </location>
</feature>
<dbReference type="Gene3D" id="1.10.3860.10">
    <property type="entry name" value="Sodium:dicarboxylate symporter"/>
    <property type="match status" value="1"/>
</dbReference>
<dbReference type="PANTHER" id="PTHR42865:SF7">
    <property type="entry name" value="PROTON_GLUTAMATE-ASPARTATE SYMPORTER"/>
    <property type="match status" value="1"/>
</dbReference>
<feature type="transmembrane region" description="Helical" evidence="7">
    <location>
        <begin position="189"/>
        <end position="210"/>
    </location>
</feature>
<gene>
    <name evidence="8" type="ORF">SAMN06297144_0522</name>
</gene>
<evidence type="ECO:0000256" key="6">
    <source>
        <dbReference type="ARBA" id="ARBA00023136"/>
    </source>
</evidence>
<keyword evidence="9" id="KW-1185">Reference proteome</keyword>